<organism evidence="2 3">
    <name type="scientific">Streptomyces tubbatahanensis</name>
    <dbReference type="NCBI Taxonomy" id="2923272"/>
    <lineage>
        <taxon>Bacteria</taxon>
        <taxon>Bacillati</taxon>
        <taxon>Actinomycetota</taxon>
        <taxon>Actinomycetes</taxon>
        <taxon>Kitasatosporales</taxon>
        <taxon>Streptomycetaceae</taxon>
        <taxon>Streptomyces</taxon>
    </lineage>
</organism>
<dbReference type="EMBL" id="CP093846">
    <property type="protein sequence ID" value="UNS95050.1"/>
    <property type="molecule type" value="Genomic_DNA"/>
</dbReference>
<dbReference type="RefSeq" id="WP_242748399.1">
    <property type="nucleotide sequence ID" value="NZ_CP093846.1"/>
</dbReference>
<reference evidence="2 3" key="1">
    <citation type="journal article" date="2023" name="Microbiol. Spectr.">
        <title>Synergy between Genome Mining, Metabolomics, and Bioinformatics Uncovers Antibacterial Chlorinated Carbazole Alkaloids and Their Biosynthetic Gene Cluster from Streptomyces tubbatahanensis sp. nov., a Novel Actinomycete Isolated from Sulu Sea, Philippines.</title>
        <authorList>
            <person name="Tenebro C.P."/>
            <person name="Trono D.J.V.L."/>
            <person name="Balida L.A.P."/>
            <person name="Bayog L.K.A."/>
            <person name="Bruna J.R."/>
            <person name="Sabido E.M."/>
            <person name="Caspe D.P.C."/>
            <person name="de Los Santos E.L.C."/>
            <person name="Saludes J.P."/>
            <person name="Dalisay D.S."/>
        </authorList>
    </citation>
    <scope>NUCLEOTIDE SEQUENCE [LARGE SCALE GENOMIC DNA]</scope>
    <source>
        <strain evidence="2 3">DSD3025</strain>
    </source>
</reference>
<proteinExistence type="predicted"/>
<sequence length="212" mass="22327">MEEHQDVMAPTGTLVVGGEALTGEVLDRWRERRPDVTIFNAYGPTETTVNCMEWRLDSGTPAPKGPVPIGRPFARTSVFVLDSFLRPVPVGVEGELYVAGVGVARGYWGRAGLTAERFVACPFVGGGSGVGGGSRMYRTGDVVRWRGDGALEFVGRVDDQVKVRGFRIELGEVEAALGGCAGVSRAVAVVREGVVGDRRLVGYVSAEGGGGA</sequence>
<name>A0ABY3XKV7_9ACTN</name>
<keyword evidence="3" id="KW-1185">Reference proteome</keyword>
<feature type="domain" description="AMP-dependent synthetase/ligase" evidence="1">
    <location>
        <begin position="13"/>
        <end position="108"/>
    </location>
</feature>
<dbReference type="Gene3D" id="3.40.50.12780">
    <property type="entry name" value="N-terminal domain of ligase-like"/>
    <property type="match status" value="1"/>
</dbReference>
<protein>
    <submittedName>
        <fullName evidence="2">AMP-binding protein</fullName>
    </submittedName>
</protein>
<accession>A0ABY3XKV7</accession>
<dbReference type="PANTHER" id="PTHR45527:SF1">
    <property type="entry name" value="FATTY ACID SYNTHASE"/>
    <property type="match status" value="1"/>
</dbReference>
<dbReference type="Proteomes" id="UP001202244">
    <property type="component" value="Chromosome"/>
</dbReference>
<dbReference type="Pfam" id="PF00501">
    <property type="entry name" value="AMP-binding"/>
    <property type="match status" value="1"/>
</dbReference>
<evidence type="ECO:0000259" key="1">
    <source>
        <dbReference type="Pfam" id="PF00501"/>
    </source>
</evidence>
<gene>
    <name evidence="2" type="ORF">MMF93_00180</name>
</gene>
<dbReference type="PANTHER" id="PTHR45527">
    <property type="entry name" value="NONRIBOSOMAL PEPTIDE SYNTHETASE"/>
    <property type="match status" value="1"/>
</dbReference>
<dbReference type="InterPro" id="IPR000873">
    <property type="entry name" value="AMP-dep_synth/lig_dom"/>
</dbReference>
<dbReference type="InterPro" id="IPR042099">
    <property type="entry name" value="ANL_N_sf"/>
</dbReference>
<evidence type="ECO:0000313" key="2">
    <source>
        <dbReference type="EMBL" id="UNS95050.1"/>
    </source>
</evidence>
<dbReference type="SUPFAM" id="SSF56801">
    <property type="entry name" value="Acetyl-CoA synthetase-like"/>
    <property type="match status" value="1"/>
</dbReference>
<dbReference type="InterPro" id="IPR045851">
    <property type="entry name" value="AMP-bd_C_sf"/>
</dbReference>
<dbReference type="Gene3D" id="3.30.300.30">
    <property type="match status" value="1"/>
</dbReference>
<evidence type="ECO:0000313" key="3">
    <source>
        <dbReference type="Proteomes" id="UP001202244"/>
    </source>
</evidence>